<organism evidence="8 9">
    <name type="scientific">Cellulomonas chitinilytica</name>
    <dbReference type="NCBI Taxonomy" id="398759"/>
    <lineage>
        <taxon>Bacteria</taxon>
        <taxon>Bacillati</taxon>
        <taxon>Actinomycetota</taxon>
        <taxon>Actinomycetes</taxon>
        <taxon>Micrococcales</taxon>
        <taxon>Cellulomonadaceae</taxon>
        <taxon>Cellulomonas</taxon>
    </lineage>
</organism>
<dbReference type="SUPFAM" id="SSF51905">
    <property type="entry name" value="FAD/NAD(P)-binding domain"/>
    <property type="match status" value="1"/>
</dbReference>
<dbReference type="RefSeq" id="WP_203749859.1">
    <property type="nucleotide sequence ID" value="NZ_BONK01000003.1"/>
</dbReference>
<name>A0A919P223_9CELL</name>
<dbReference type="InterPro" id="IPR036188">
    <property type="entry name" value="FAD/NAD-bd_sf"/>
</dbReference>
<feature type="compositionally biased region" description="Pro residues" evidence="5">
    <location>
        <begin position="514"/>
        <end position="523"/>
    </location>
</feature>
<keyword evidence="9" id="KW-1185">Reference proteome</keyword>
<dbReference type="Proteomes" id="UP000632740">
    <property type="component" value="Unassembled WGS sequence"/>
</dbReference>
<accession>A0A919P223</accession>
<dbReference type="GO" id="GO:0016117">
    <property type="term" value="P:carotenoid biosynthetic process"/>
    <property type="evidence" value="ECO:0007669"/>
    <property type="project" value="UniProtKB-KW"/>
</dbReference>
<comment type="similarity">
    <text evidence="4">Belongs to the carotenoid/retinoid oxidoreductase family.</text>
</comment>
<dbReference type="PANTHER" id="PTHR43734:SF1">
    <property type="entry name" value="PHYTOENE DESATURASE"/>
    <property type="match status" value="1"/>
</dbReference>
<dbReference type="NCBIfam" id="TIGR02734">
    <property type="entry name" value="crtI_fam"/>
    <property type="match status" value="1"/>
</dbReference>
<feature type="signal peptide" evidence="6">
    <location>
        <begin position="1"/>
        <end position="22"/>
    </location>
</feature>
<evidence type="ECO:0000256" key="4">
    <source>
        <dbReference type="RuleBase" id="RU362075"/>
    </source>
</evidence>
<feature type="domain" description="Amine oxidase" evidence="7">
    <location>
        <begin position="16"/>
        <end position="504"/>
    </location>
</feature>
<keyword evidence="2 4" id="KW-0125">Carotenoid biosynthesis</keyword>
<evidence type="ECO:0000256" key="2">
    <source>
        <dbReference type="ARBA" id="ARBA00022746"/>
    </source>
</evidence>
<keyword evidence="3 4" id="KW-0560">Oxidoreductase</keyword>
<protein>
    <submittedName>
        <fullName evidence="8">Phytoene desaturase</fullName>
    </submittedName>
</protein>
<dbReference type="InterPro" id="IPR002937">
    <property type="entry name" value="Amino_oxidase"/>
</dbReference>
<dbReference type="GO" id="GO:0016491">
    <property type="term" value="F:oxidoreductase activity"/>
    <property type="evidence" value="ECO:0007669"/>
    <property type="project" value="UniProtKB-KW"/>
</dbReference>
<evidence type="ECO:0000256" key="3">
    <source>
        <dbReference type="ARBA" id="ARBA00023002"/>
    </source>
</evidence>
<reference evidence="8" key="1">
    <citation type="submission" date="2021-01" db="EMBL/GenBank/DDBJ databases">
        <title>Whole genome shotgun sequence of Cellulomonas chitinilytica NBRC 110799.</title>
        <authorList>
            <person name="Komaki H."/>
            <person name="Tamura T."/>
        </authorList>
    </citation>
    <scope>NUCLEOTIDE SEQUENCE</scope>
    <source>
        <strain evidence="8">NBRC 110799</strain>
    </source>
</reference>
<gene>
    <name evidence="8" type="ORF">Cch01nite_11820</name>
</gene>
<comment type="pathway">
    <text evidence="1 4">Carotenoid biosynthesis.</text>
</comment>
<dbReference type="AlphaFoldDB" id="A0A919P223"/>
<dbReference type="InterPro" id="IPR014105">
    <property type="entry name" value="Carotenoid/retinoid_OxRdtase"/>
</dbReference>
<proteinExistence type="inferred from homology"/>
<comment type="caution">
    <text evidence="8">The sequence shown here is derived from an EMBL/GenBank/DDBJ whole genome shotgun (WGS) entry which is preliminary data.</text>
</comment>
<feature type="chain" id="PRO_5039154168" evidence="6">
    <location>
        <begin position="23"/>
        <end position="530"/>
    </location>
</feature>
<dbReference type="EMBL" id="BONK01000003">
    <property type="protein sequence ID" value="GIG20458.1"/>
    <property type="molecule type" value="Genomic_DNA"/>
</dbReference>
<keyword evidence="6" id="KW-0732">Signal</keyword>
<evidence type="ECO:0000259" key="7">
    <source>
        <dbReference type="Pfam" id="PF01593"/>
    </source>
</evidence>
<dbReference type="PANTHER" id="PTHR43734">
    <property type="entry name" value="PHYTOENE DESATURASE"/>
    <property type="match status" value="1"/>
</dbReference>
<dbReference type="Pfam" id="PF01593">
    <property type="entry name" value="Amino_oxidase"/>
    <property type="match status" value="1"/>
</dbReference>
<evidence type="ECO:0000313" key="9">
    <source>
        <dbReference type="Proteomes" id="UP000632740"/>
    </source>
</evidence>
<evidence type="ECO:0000256" key="6">
    <source>
        <dbReference type="SAM" id="SignalP"/>
    </source>
</evidence>
<evidence type="ECO:0000313" key="8">
    <source>
        <dbReference type="EMBL" id="GIG20458.1"/>
    </source>
</evidence>
<evidence type="ECO:0000256" key="5">
    <source>
        <dbReference type="SAM" id="MobiDB-lite"/>
    </source>
</evidence>
<evidence type="ECO:0000256" key="1">
    <source>
        <dbReference type="ARBA" id="ARBA00004829"/>
    </source>
</evidence>
<dbReference type="Gene3D" id="3.50.50.60">
    <property type="entry name" value="FAD/NAD(P)-binding domain"/>
    <property type="match status" value="2"/>
</dbReference>
<sequence length="530" mass="56766">MRRGTGTRAVVVGAGVAGLATAALLARDGYDVQVLEQRAEVGGRAGTWDCAGFRFDTGPSWYLMPEVFEHFFALLGTSADAELDLVRLDPAYRAWFASGAEPLELHSDADRSVELFEAVEPGAGARLRRYLESARITTEVALEHLLYSTFQSLPRLLSPALLRRAGRLLPLVLQSLDGYVAHRFRDERLRRVLGYPAVFLGTAPDRAPALYHLMSHADLADGVLYPRGGFGTLVDALRRLAEREGASVRTGARVVGILTTTAPTPQVSGVQVVDDDGHEHVVDADVVVGAGDLHHLETALLPPDLRTYPERWWANRDPGPGAVLVHLGVRGRVPELTHHTLVFAADWRANVDAVFGPGRRVPDEASMYVCAPSRTDPTVAPPDSENLFLLVPVPADVTLGGGGDPVVEQVADAAIDLLARVVGIPDLAERVVVRRTVGPADFARDLSSWSGGALGPAHVLRQSAWWRGRNASSKVQGLLYAGGSTIPGVGLPMCLISAELAVKRLRGDRSSGPLPAPLAPTRPAPVRGSR</sequence>
<feature type="region of interest" description="Disordered" evidence="5">
    <location>
        <begin position="508"/>
        <end position="530"/>
    </location>
</feature>